<dbReference type="PROSITE" id="PS51318">
    <property type="entry name" value="TAT"/>
    <property type="match status" value="1"/>
</dbReference>
<sequence>MKDSDKKLNSSRRRFLRDATRTAVGVGSLATFLGIQSKQSNAQDTGVPIRPPGALKAGDFESACLRCGLCVQACPYDTLKLATLLSKSAAGTPYFTARDIPCEMCEDIPCVVACPSGALDHSLTNIDDARMGTAVLIDHETCLNYQGLRCDVCYRVCPLIDKAITLEYVRNNRTGYHAKMIPVVHSDSCTGCGKCEEGCVLDVAAIKVVPTELAKGALGEFYQLGWEGDTTTPVPSLDEMRGKK</sequence>
<evidence type="ECO:0000256" key="2">
    <source>
        <dbReference type="ARBA" id="ARBA00022485"/>
    </source>
</evidence>
<dbReference type="PROSITE" id="PS00198">
    <property type="entry name" value="4FE4S_FER_1"/>
    <property type="match status" value="1"/>
</dbReference>
<dbReference type="Gene3D" id="3.30.70.20">
    <property type="match status" value="2"/>
</dbReference>
<protein>
    <submittedName>
        <fullName evidence="10">Ferredoxin-type protein napG</fullName>
    </submittedName>
</protein>
<evidence type="ECO:0000256" key="4">
    <source>
        <dbReference type="ARBA" id="ARBA00022729"/>
    </source>
</evidence>
<comment type="caution">
    <text evidence="10">The sequence shown here is derived from an EMBL/GenBank/DDBJ whole genome shotgun (WGS) entry which is preliminary data.</text>
</comment>
<feature type="domain" description="4Fe-4S ferredoxin-type" evidence="9">
    <location>
        <begin position="53"/>
        <end position="84"/>
    </location>
</feature>
<dbReference type="GO" id="GO:0051539">
    <property type="term" value="F:4 iron, 4 sulfur cluster binding"/>
    <property type="evidence" value="ECO:0007669"/>
    <property type="project" value="UniProtKB-KW"/>
</dbReference>
<keyword evidence="1" id="KW-0813">Transport</keyword>
<dbReference type="Pfam" id="PF12838">
    <property type="entry name" value="Fer4_7"/>
    <property type="match status" value="2"/>
</dbReference>
<dbReference type="InterPro" id="IPR050294">
    <property type="entry name" value="RnfB_subfamily"/>
</dbReference>
<evidence type="ECO:0000256" key="6">
    <source>
        <dbReference type="ARBA" id="ARBA00022982"/>
    </source>
</evidence>
<reference evidence="10 11" key="2">
    <citation type="submission" date="2015-01" db="EMBL/GenBank/DDBJ databases">
        <authorList>
            <consortium name="NBRP consortium"/>
            <person name="Sawabe T."/>
            <person name="Meirelles P."/>
            <person name="Feng G."/>
            <person name="Sayaka M."/>
            <person name="Hattori M."/>
            <person name="Ohkuma M."/>
        </authorList>
    </citation>
    <scope>NUCLEOTIDE SEQUENCE [LARGE SCALE GENOMIC DNA]</scope>
    <source>
        <strain evidence="11">JCM 19241</strain>
    </source>
</reference>
<dbReference type="CDD" id="cd16373">
    <property type="entry name" value="DMSOR_beta_like"/>
    <property type="match status" value="1"/>
</dbReference>
<evidence type="ECO:0000259" key="9">
    <source>
        <dbReference type="PROSITE" id="PS51379"/>
    </source>
</evidence>
<keyword evidence="5" id="KW-0677">Repeat</keyword>
<dbReference type="EMBL" id="BBSC01000003">
    <property type="protein sequence ID" value="GAM74541.1"/>
    <property type="molecule type" value="Genomic_DNA"/>
</dbReference>
<dbReference type="NCBIfam" id="TIGR00397">
    <property type="entry name" value="mauM_napG"/>
    <property type="match status" value="1"/>
</dbReference>
<keyword evidence="8" id="KW-0411">Iron-sulfur</keyword>
<dbReference type="InterPro" id="IPR006311">
    <property type="entry name" value="TAT_signal"/>
</dbReference>
<evidence type="ECO:0000256" key="7">
    <source>
        <dbReference type="ARBA" id="ARBA00023004"/>
    </source>
</evidence>
<evidence type="ECO:0000256" key="3">
    <source>
        <dbReference type="ARBA" id="ARBA00022723"/>
    </source>
</evidence>
<dbReference type="SUPFAM" id="SSF54862">
    <property type="entry name" value="4Fe-4S ferredoxins"/>
    <property type="match status" value="1"/>
</dbReference>
<dbReference type="RefSeq" id="WP_261836964.1">
    <property type="nucleotide sequence ID" value="NZ_AP024882.1"/>
</dbReference>
<proteinExistence type="predicted"/>
<name>A0A0B8Q7I1_9VIBR</name>
<keyword evidence="7" id="KW-0408">Iron</keyword>
<keyword evidence="2" id="KW-0004">4Fe-4S</keyword>
<dbReference type="InterPro" id="IPR017896">
    <property type="entry name" value="4Fe4S_Fe-S-bd"/>
</dbReference>
<keyword evidence="6" id="KW-0249">Electron transport</keyword>
<keyword evidence="3" id="KW-0479">Metal-binding</keyword>
<feature type="domain" description="4Fe-4S ferredoxin-type" evidence="9">
    <location>
        <begin position="180"/>
        <end position="211"/>
    </location>
</feature>
<evidence type="ECO:0000313" key="11">
    <source>
        <dbReference type="Proteomes" id="UP000031666"/>
    </source>
</evidence>
<dbReference type="InterPro" id="IPR017900">
    <property type="entry name" value="4Fe4S_Fe_S_CS"/>
</dbReference>
<evidence type="ECO:0000256" key="8">
    <source>
        <dbReference type="ARBA" id="ARBA00023014"/>
    </source>
</evidence>
<dbReference type="InterPro" id="IPR004494">
    <property type="entry name" value="MauM_NapG"/>
</dbReference>
<dbReference type="Proteomes" id="UP000031666">
    <property type="component" value="Unassembled WGS sequence"/>
</dbReference>
<dbReference type="GO" id="GO:0046872">
    <property type="term" value="F:metal ion binding"/>
    <property type="evidence" value="ECO:0007669"/>
    <property type="project" value="UniProtKB-KW"/>
</dbReference>
<dbReference type="InterPro" id="IPR019546">
    <property type="entry name" value="TAT_signal_bac_arc"/>
</dbReference>
<keyword evidence="4" id="KW-0732">Signal</keyword>
<dbReference type="AlphaFoldDB" id="A0A0B8Q7I1"/>
<gene>
    <name evidence="10" type="ORF">JCM19241_884</name>
</gene>
<dbReference type="NCBIfam" id="NF007012">
    <property type="entry name" value="PRK09476.1"/>
    <property type="match status" value="1"/>
</dbReference>
<dbReference type="NCBIfam" id="TIGR01409">
    <property type="entry name" value="TAT_signal_seq"/>
    <property type="match status" value="1"/>
</dbReference>
<dbReference type="PROSITE" id="PS51379">
    <property type="entry name" value="4FE4S_FER_2"/>
    <property type="match status" value="2"/>
</dbReference>
<dbReference type="PANTHER" id="PTHR42859:SF10">
    <property type="entry name" value="DIMETHYLSULFOXIDE REDUCTASE CHAIN B"/>
    <property type="match status" value="1"/>
</dbReference>
<organism evidence="10 11">
    <name type="scientific">Vibrio ishigakensis</name>
    <dbReference type="NCBI Taxonomy" id="1481914"/>
    <lineage>
        <taxon>Bacteria</taxon>
        <taxon>Pseudomonadati</taxon>
        <taxon>Pseudomonadota</taxon>
        <taxon>Gammaproteobacteria</taxon>
        <taxon>Vibrionales</taxon>
        <taxon>Vibrionaceae</taxon>
        <taxon>Vibrio</taxon>
    </lineage>
</organism>
<evidence type="ECO:0000256" key="5">
    <source>
        <dbReference type="ARBA" id="ARBA00022737"/>
    </source>
</evidence>
<evidence type="ECO:0000313" key="10">
    <source>
        <dbReference type="EMBL" id="GAM74541.1"/>
    </source>
</evidence>
<evidence type="ECO:0000256" key="1">
    <source>
        <dbReference type="ARBA" id="ARBA00022448"/>
    </source>
</evidence>
<dbReference type="STRING" id="1481914.JCM19241_884"/>
<reference evidence="10 11" key="1">
    <citation type="submission" date="2015-01" db="EMBL/GenBank/DDBJ databases">
        <title>Vibrio sp. C94 JCM 19241 whole genome shotgun sequence.</title>
        <authorList>
            <person name="Sawabe T."/>
            <person name="Meirelles P."/>
            <person name="Feng G."/>
            <person name="Sayaka M."/>
            <person name="Hattori M."/>
            <person name="Ohkuma M."/>
        </authorList>
    </citation>
    <scope>NUCLEOTIDE SEQUENCE [LARGE SCALE GENOMIC DNA]</scope>
    <source>
        <strain evidence="11">JCM 19241</strain>
    </source>
</reference>
<accession>A0A0B8Q7I1</accession>
<dbReference type="PANTHER" id="PTHR42859">
    <property type="entry name" value="OXIDOREDUCTASE"/>
    <property type="match status" value="1"/>
</dbReference>